<comment type="caution">
    <text evidence="1">The sequence shown here is derived from an EMBL/GenBank/DDBJ whole genome shotgun (WGS) entry which is preliminary data.</text>
</comment>
<dbReference type="AlphaFoldDB" id="A0A133QF92"/>
<keyword evidence="2" id="KW-1185">Reference proteome</keyword>
<reference evidence="2" key="1">
    <citation type="submission" date="2016-01" db="EMBL/GenBank/DDBJ databases">
        <authorList>
            <person name="Mitreva M."/>
            <person name="Pepin K.H."/>
            <person name="Mihindukulasuriya K.A."/>
            <person name="Fulton R."/>
            <person name="Fronick C."/>
            <person name="O'Laughlin M."/>
            <person name="Miner T."/>
            <person name="Herter B."/>
            <person name="Rosa B.A."/>
            <person name="Cordes M."/>
            <person name="Tomlinson C."/>
            <person name="Wollam A."/>
            <person name="Palsikar V.B."/>
            <person name="Mardis E.R."/>
            <person name="Wilson R.K."/>
        </authorList>
    </citation>
    <scope>NUCLEOTIDE SEQUENCE [LARGE SCALE GENOMIC DNA]</scope>
    <source>
        <strain evidence="2">MJR7716</strain>
    </source>
</reference>
<protein>
    <submittedName>
        <fullName evidence="1">Uncharacterized protein</fullName>
    </submittedName>
</protein>
<evidence type="ECO:0000313" key="2">
    <source>
        <dbReference type="Proteomes" id="UP000070533"/>
    </source>
</evidence>
<dbReference type="Proteomes" id="UP000070533">
    <property type="component" value="Unassembled WGS sequence"/>
</dbReference>
<gene>
    <name evidence="1" type="ORF">HMPREF3226_00820</name>
</gene>
<dbReference type="EMBL" id="LRQG01000051">
    <property type="protein sequence ID" value="KXA41483.1"/>
    <property type="molecule type" value="Genomic_DNA"/>
</dbReference>
<proteinExistence type="predicted"/>
<dbReference type="STRING" id="28128.HMPREF3226_00820"/>
<dbReference type="PATRIC" id="fig|28128.5.peg.827"/>
<evidence type="ECO:0000313" key="1">
    <source>
        <dbReference type="EMBL" id="KXA41483.1"/>
    </source>
</evidence>
<sequence length="61" mass="7183">MALRGQTGEKKIFFPSKTFVFRSLFLYLCKQINIRIDRRGGATPLSELRLYPYNLMQIMLP</sequence>
<organism evidence="1 2">
    <name type="scientific">Prevotella corporis</name>
    <dbReference type="NCBI Taxonomy" id="28128"/>
    <lineage>
        <taxon>Bacteria</taxon>
        <taxon>Pseudomonadati</taxon>
        <taxon>Bacteroidota</taxon>
        <taxon>Bacteroidia</taxon>
        <taxon>Bacteroidales</taxon>
        <taxon>Prevotellaceae</taxon>
        <taxon>Prevotella</taxon>
    </lineage>
</organism>
<name>A0A133QF92_9BACT</name>
<accession>A0A133QF92</accession>